<name>A0A8H4EF31_GIGMA</name>
<evidence type="ECO:0000256" key="3">
    <source>
        <dbReference type="SAM" id="Phobius"/>
    </source>
</evidence>
<evidence type="ECO:0000256" key="2">
    <source>
        <dbReference type="ARBA" id="ARBA00022737"/>
    </source>
</evidence>
<keyword evidence="5" id="KW-1185">Reference proteome</keyword>
<keyword evidence="3" id="KW-0812">Transmembrane</keyword>
<dbReference type="PANTHER" id="PTHR46093">
    <property type="entry name" value="ACYL-COA-BINDING DOMAIN-CONTAINING PROTEIN 5"/>
    <property type="match status" value="1"/>
</dbReference>
<dbReference type="InterPro" id="IPR015915">
    <property type="entry name" value="Kelch-typ_b-propeller"/>
</dbReference>
<dbReference type="SUPFAM" id="SSF117281">
    <property type="entry name" value="Kelch motif"/>
    <property type="match status" value="1"/>
</dbReference>
<keyword evidence="3" id="KW-0472">Membrane</keyword>
<keyword evidence="3" id="KW-1133">Transmembrane helix</keyword>
<dbReference type="EMBL" id="WTPW01000815">
    <property type="protein sequence ID" value="KAF0477719.1"/>
    <property type="molecule type" value="Genomic_DNA"/>
</dbReference>
<protein>
    <submittedName>
        <fullName evidence="4">Galactose oxidase</fullName>
    </submittedName>
</protein>
<reference evidence="4 5" key="1">
    <citation type="journal article" date="2019" name="Environ. Microbiol.">
        <title>At the nexus of three kingdoms: the genome of the mycorrhizal fungus Gigaspora margarita provides insights into plant, endobacterial and fungal interactions.</title>
        <authorList>
            <person name="Venice F."/>
            <person name="Ghignone S."/>
            <person name="Salvioli di Fossalunga A."/>
            <person name="Amselem J."/>
            <person name="Novero M."/>
            <person name="Xianan X."/>
            <person name="Sedzielewska Toro K."/>
            <person name="Morin E."/>
            <person name="Lipzen A."/>
            <person name="Grigoriev I.V."/>
            <person name="Henrissat B."/>
            <person name="Martin F.M."/>
            <person name="Bonfante P."/>
        </authorList>
    </citation>
    <scope>NUCLEOTIDE SEQUENCE [LARGE SCALE GENOMIC DNA]</scope>
    <source>
        <strain evidence="4 5">BEG34</strain>
    </source>
</reference>
<feature type="transmembrane region" description="Helical" evidence="3">
    <location>
        <begin position="383"/>
        <end position="408"/>
    </location>
</feature>
<proteinExistence type="predicted"/>
<accession>A0A8H4EF31</accession>
<dbReference type="PANTHER" id="PTHR46093:SF18">
    <property type="entry name" value="FIBRONECTIN TYPE-III DOMAIN-CONTAINING PROTEIN"/>
    <property type="match status" value="1"/>
</dbReference>
<sequence length="423" mass="46942">MPSSGKICLFYLYYFNEFLKSILAITPKNTVWGHNSVLVGSKIYYTGGVIPNETIWKNVTYFFNTPNQLATQSKEFYYLDLSTPFKINEAITSWVDLSSSSIIPPHSWSAFSLCGSDNNALVMFGGDFGVTNPINLVFIYDTKTLQWSNPITSGQPPNVHTRGVCDFKTGKMYMFAGNMYILDTKTLTWGGSGASIPSRFDYTLTLLPNGNIVLIGGVDASGTANMFTIPLYNVNNNTWSSTNATGYLPTPRGHHSSVLSEGGRIIVYGGYTNRGTLIPVSDDLVVLDTDGPIFIWSKANVSTLSPPSRCYHSATLVDHYMIVVFGRNDLYLPSSTMNEVYILDIRDKFNYKWVNEFRPDNHNSSNTTTESSSTNSSPTNINIVLIASTATLAFLFILAISLLTFFYCKRKKNILFIPGSNNE</sequence>
<dbReference type="Proteomes" id="UP000439903">
    <property type="component" value="Unassembled WGS sequence"/>
</dbReference>
<comment type="caution">
    <text evidence="4">The sequence shown here is derived from an EMBL/GenBank/DDBJ whole genome shotgun (WGS) entry which is preliminary data.</text>
</comment>
<evidence type="ECO:0000256" key="1">
    <source>
        <dbReference type="ARBA" id="ARBA00022441"/>
    </source>
</evidence>
<gene>
    <name evidence="4" type="ORF">F8M41_024221</name>
</gene>
<dbReference type="AlphaFoldDB" id="A0A8H4EF31"/>
<evidence type="ECO:0000313" key="5">
    <source>
        <dbReference type="Proteomes" id="UP000439903"/>
    </source>
</evidence>
<keyword evidence="2" id="KW-0677">Repeat</keyword>
<dbReference type="Gene3D" id="2.120.10.80">
    <property type="entry name" value="Kelch-type beta propeller"/>
    <property type="match status" value="2"/>
</dbReference>
<keyword evidence="1" id="KW-0880">Kelch repeat</keyword>
<evidence type="ECO:0000313" key="4">
    <source>
        <dbReference type="EMBL" id="KAF0477719.1"/>
    </source>
</evidence>
<dbReference type="Pfam" id="PF24681">
    <property type="entry name" value="Kelch_KLHDC2_KLHL20_DRC7"/>
    <property type="match status" value="1"/>
</dbReference>
<organism evidence="4 5">
    <name type="scientific">Gigaspora margarita</name>
    <dbReference type="NCBI Taxonomy" id="4874"/>
    <lineage>
        <taxon>Eukaryota</taxon>
        <taxon>Fungi</taxon>
        <taxon>Fungi incertae sedis</taxon>
        <taxon>Mucoromycota</taxon>
        <taxon>Glomeromycotina</taxon>
        <taxon>Glomeromycetes</taxon>
        <taxon>Diversisporales</taxon>
        <taxon>Gigasporaceae</taxon>
        <taxon>Gigaspora</taxon>
    </lineage>
</organism>
<dbReference type="OrthoDB" id="432528at2759"/>